<feature type="transmembrane region" description="Helical" evidence="7">
    <location>
        <begin position="64"/>
        <end position="87"/>
    </location>
</feature>
<comment type="caution">
    <text evidence="9">The sequence shown here is derived from an EMBL/GenBank/DDBJ whole genome shotgun (WGS) entry which is preliminary data.</text>
</comment>
<sequence>MSTLHALDPRDLPLWGQGPPEPRTRASNNPTLLFSWWCTIFSAVIIITRLCGRKTRSNVLFREDWIMMLALIPLMVRMGFIHVVLIYGTNNSELEHRSVGARLVLAARIFYAMFIWLSKLTISEFLKRITIRIWRRSYELTLRGVRIFLVITFFIVVILTLCECQPFDHYWQVVPDPGPHCRQGFGNLIAMGTCDVITDILLIAFPIPIIMKSGQTWKRKFQLVSLFSLSIILIVVTLLRVPKVIERGGRQQYRTVWASCEILASAAVSNTVIIGSFLRDKGTKKNKYRSSSVTDSIDRTSARRPTLATIHSTDSDEDLFRFLGMRVPEHLRDTSERGPRPAPAAEPASPHRPSGQVGRLPNKSSQDRGDTNSSDSDDSLRKSVAAEPKSRSPPPQSTTRLSFFDVGGLLENGQKRSSSGSRARSPASQDHSANGVLTHDFAPSTPTFSRRGSQAHDFAYPTPESRRNSRAAALAHLQDIGGLLTPSTSHASSGMDRYHGRRQSDSHIHPPPRHTRPAPTGILGPMLERHETQHSLQDVGGLLGSVAEGGRGGRLARIQSDSAAEGVQTRATSSTMRPSATAEDDIELTDLGGLMAADHEPDASAASLQRATGSTAQNRPLPRAVPSPLQQDAGWESLDIEDPGGLLSKP</sequence>
<comment type="similarity">
    <text evidence="5">Belongs to the SAT4 family.</text>
</comment>
<proteinExistence type="inferred from homology"/>
<evidence type="ECO:0000256" key="4">
    <source>
        <dbReference type="ARBA" id="ARBA00023136"/>
    </source>
</evidence>
<dbReference type="PANTHER" id="PTHR33048:SF19">
    <property type="entry name" value="MEMBRANE PROTEIN PTH11-LIKE, PUTATIVE (AFU_ORTHOLOGUE AFUA_1G14080)-RELATED"/>
    <property type="match status" value="1"/>
</dbReference>
<evidence type="ECO:0000256" key="3">
    <source>
        <dbReference type="ARBA" id="ARBA00022989"/>
    </source>
</evidence>
<evidence type="ECO:0000256" key="2">
    <source>
        <dbReference type="ARBA" id="ARBA00022692"/>
    </source>
</evidence>
<comment type="subcellular location">
    <subcellularLocation>
        <location evidence="1">Membrane</location>
        <topology evidence="1">Multi-pass membrane protein</topology>
    </subcellularLocation>
</comment>
<evidence type="ECO:0000259" key="8">
    <source>
        <dbReference type="Pfam" id="PF20684"/>
    </source>
</evidence>
<accession>A0AAV9PS04</accession>
<feature type="compositionally biased region" description="Low complexity" evidence="6">
    <location>
        <begin position="343"/>
        <end position="354"/>
    </location>
</feature>
<feature type="compositionally biased region" description="Low complexity" evidence="6">
    <location>
        <begin position="416"/>
        <end position="428"/>
    </location>
</feature>
<feature type="compositionally biased region" description="Basic and acidic residues" evidence="6">
    <location>
        <begin position="496"/>
        <end position="508"/>
    </location>
</feature>
<name>A0AAV9PS04_9PEZI</name>
<dbReference type="EMBL" id="JAVRRT010000001">
    <property type="protein sequence ID" value="KAK5175809.1"/>
    <property type="molecule type" value="Genomic_DNA"/>
</dbReference>
<dbReference type="GO" id="GO:0016020">
    <property type="term" value="C:membrane"/>
    <property type="evidence" value="ECO:0007669"/>
    <property type="project" value="UniProtKB-SubCell"/>
</dbReference>
<feature type="compositionally biased region" description="Polar residues" evidence="6">
    <location>
        <begin position="569"/>
        <end position="578"/>
    </location>
</feature>
<evidence type="ECO:0000313" key="9">
    <source>
        <dbReference type="EMBL" id="KAK5175809.1"/>
    </source>
</evidence>
<reference evidence="9 10" key="1">
    <citation type="submission" date="2023-08" db="EMBL/GenBank/DDBJ databases">
        <title>Black Yeasts Isolated from many extreme environments.</title>
        <authorList>
            <person name="Coleine C."/>
            <person name="Stajich J.E."/>
            <person name="Selbmann L."/>
        </authorList>
    </citation>
    <scope>NUCLEOTIDE SEQUENCE [LARGE SCALE GENOMIC DNA]</scope>
    <source>
        <strain evidence="9 10">CCFEE 5935</strain>
    </source>
</reference>
<dbReference type="GeneID" id="89922298"/>
<feature type="transmembrane region" description="Helical" evidence="7">
    <location>
        <begin position="99"/>
        <end position="119"/>
    </location>
</feature>
<feature type="region of interest" description="Disordered" evidence="6">
    <location>
        <begin position="556"/>
        <end position="650"/>
    </location>
</feature>
<dbReference type="InterPro" id="IPR052337">
    <property type="entry name" value="SAT4-like"/>
</dbReference>
<gene>
    <name evidence="9" type="ORF">LTR77_000949</name>
</gene>
<protein>
    <recommendedName>
        <fullName evidence="8">Rhodopsin domain-containing protein</fullName>
    </recommendedName>
</protein>
<keyword evidence="3 7" id="KW-1133">Transmembrane helix</keyword>
<feature type="transmembrane region" description="Helical" evidence="7">
    <location>
        <begin position="188"/>
        <end position="211"/>
    </location>
</feature>
<evidence type="ECO:0000256" key="7">
    <source>
        <dbReference type="SAM" id="Phobius"/>
    </source>
</evidence>
<feature type="domain" description="Rhodopsin" evidence="8">
    <location>
        <begin position="49"/>
        <end position="259"/>
    </location>
</feature>
<dbReference type="Pfam" id="PF20684">
    <property type="entry name" value="Fung_rhodopsin"/>
    <property type="match status" value="1"/>
</dbReference>
<feature type="transmembrane region" description="Helical" evidence="7">
    <location>
        <begin position="256"/>
        <end position="278"/>
    </location>
</feature>
<feature type="transmembrane region" description="Helical" evidence="7">
    <location>
        <begin position="223"/>
        <end position="241"/>
    </location>
</feature>
<keyword evidence="10" id="KW-1185">Reference proteome</keyword>
<dbReference type="AlphaFoldDB" id="A0AAV9PS04"/>
<organism evidence="9 10">
    <name type="scientific">Saxophila tyrrhenica</name>
    <dbReference type="NCBI Taxonomy" id="1690608"/>
    <lineage>
        <taxon>Eukaryota</taxon>
        <taxon>Fungi</taxon>
        <taxon>Dikarya</taxon>
        <taxon>Ascomycota</taxon>
        <taxon>Pezizomycotina</taxon>
        <taxon>Dothideomycetes</taxon>
        <taxon>Dothideomycetidae</taxon>
        <taxon>Mycosphaerellales</taxon>
        <taxon>Extremaceae</taxon>
        <taxon>Saxophila</taxon>
    </lineage>
</organism>
<feature type="transmembrane region" description="Helical" evidence="7">
    <location>
        <begin position="34"/>
        <end position="52"/>
    </location>
</feature>
<feature type="region of interest" description="Disordered" evidence="6">
    <location>
        <begin position="1"/>
        <end position="22"/>
    </location>
</feature>
<feature type="compositionally biased region" description="Polar residues" evidence="6">
    <location>
        <begin position="606"/>
        <end position="618"/>
    </location>
</feature>
<keyword evidence="4 7" id="KW-0472">Membrane</keyword>
<keyword evidence="2 7" id="KW-0812">Transmembrane</keyword>
<feature type="region of interest" description="Disordered" evidence="6">
    <location>
        <begin position="484"/>
        <end position="524"/>
    </location>
</feature>
<evidence type="ECO:0000313" key="10">
    <source>
        <dbReference type="Proteomes" id="UP001337655"/>
    </source>
</evidence>
<feature type="region of interest" description="Disordered" evidence="6">
    <location>
        <begin position="331"/>
        <end position="463"/>
    </location>
</feature>
<dbReference type="PANTHER" id="PTHR33048">
    <property type="entry name" value="PTH11-LIKE INTEGRAL MEMBRANE PROTEIN (AFU_ORTHOLOGUE AFUA_5G11245)"/>
    <property type="match status" value="1"/>
</dbReference>
<evidence type="ECO:0000256" key="1">
    <source>
        <dbReference type="ARBA" id="ARBA00004141"/>
    </source>
</evidence>
<feature type="transmembrane region" description="Helical" evidence="7">
    <location>
        <begin position="140"/>
        <end position="161"/>
    </location>
</feature>
<evidence type="ECO:0000256" key="5">
    <source>
        <dbReference type="ARBA" id="ARBA00038359"/>
    </source>
</evidence>
<dbReference type="InterPro" id="IPR049326">
    <property type="entry name" value="Rhodopsin_dom_fungi"/>
</dbReference>
<dbReference type="RefSeq" id="XP_064664447.1">
    <property type="nucleotide sequence ID" value="XM_064798213.1"/>
</dbReference>
<evidence type="ECO:0000256" key="6">
    <source>
        <dbReference type="SAM" id="MobiDB-lite"/>
    </source>
</evidence>
<dbReference type="Proteomes" id="UP001337655">
    <property type="component" value="Unassembled WGS sequence"/>
</dbReference>